<dbReference type="RefSeq" id="WP_044625781.1">
    <property type="nucleotide sequence ID" value="NZ_JTDV01000003.1"/>
</dbReference>
<dbReference type="Proteomes" id="UP000032361">
    <property type="component" value="Unassembled WGS sequence"/>
</dbReference>
<dbReference type="PATRIC" id="fig|1382798.3.peg.2501"/>
<comment type="caution">
    <text evidence="2">The sequence shown here is derived from an EMBL/GenBank/DDBJ whole genome shotgun (WGS) entry which is preliminary data.</text>
</comment>
<dbReference type="AlphaFoldDB" id="A0A0D7W2S6"/>
<dbReference type="PANTHER" id="PTHR36836">
    <property type="entry name" value="COLANIC ACID BIOSYNTHESIS PROTEIN WCAK"/>
    <property type="match status" value="1"/>
</dbReference>
<sequence length="370" mass="42441">MKVLLVNDTRIETNPGCHATVSELINFVEKSITITNIDLLNLGSEYDIFPNQVYIKNHKIFRIRLLKKLWSKIKVLNSFFCINIRIWKQAANYSISDSTKNKILNSDLVIVNMEGTIHDNSISGLALLAITYFAKRQGRYVAMVNGTYQNMDKRLSRKVLNSIDFLSVREPVSYDYLKKMKIRVNLIPDFAFLANINSTLNFTLTPDKKCLYTVGVLGVYPNKKNGIKFKTIETHIEDIKRSGFKPYYLQIEEKEDKIVEKLKVQGINVISLEAGVNYKNIGSLLSDFNLLITGRYHVGIFGLMVNTPTLFLNSNTYKIEGLLKLLNLDTGLVYRNNLMSMLPVKYKTTLPDNKMFDVFRDFLIKVSTKD</sequence>
<feature type="domain" description="Polysaccharide pyruvyl transferase" evidence="1">
    <location>
        <begin position="66"/>
        <end position="314"/>
    </location>
</feature>
<dbReference type="EMBL" id="JTDV01000003">
    <property type="protein sequence ID" value="KJD33391.1"/>
    <property type="molecule type" value="Genomic_DNA"/>
</dbReference>
<proteinExistence type="predicted"/>
<dbReference type="PANTHER" id="PTHR36836:SF1">
    <property type="entry name" value="COLANIC ACID BIOSYNTHESIS PROTEIN WCAK"/>
    <property type="match status" value="1"/>
</dbReference>
<keyword evidence="3" id="KW-1185">Reference proteome</keyword>
<evidence type="ECO:0000259" key="1">
    <source>
        <dbReference type="Pfam" id="PF04230"/>
    </source>
</evidence>
<evidence type="ECO:0000313" key="2">
    <source>
        <dbReference type="EMBL" id="KJD33391.1"/>
    </source>
</evidence>
<reference evidence="2 3" key="1">
    <citation type="journal article" date="2015" name="Antonie Van Leeuwenhoek">
        <title>Tamlana nanhaiensis sp. nov., isolated from surface seawater collected from the South China Sea.</title>
        <authorList>
            <person name="Liu X."/>
            <person name="Lai Q."/>
            <person name="Du Y."/>
            <person name="Li G."/>
            <person name="Sun F."/>
            <person name="Shao Z."/>
        </authorList>
    </citation>
    <scope>NUCLEOTIDE SEQUENCE [LARGE SCALE GENOMIC DNA]</scope>
    <source>
        <strain evidence="2 3">FHC16</strain>
    </source>
</reference>
<dbReference type="OrthoDB" id="1430053at2"/>
<protein>
    <recommendedName>
        <fullName evidence="1">Polysaccharide pyruvyl transferase domain-containing protein</fullName>
    </recommendedName>
</protein>
<gene>
    <name evidence="2" type="ORF">PK35_05905</name>
</gene>
<evidence type="ECO:0000313" key="3">
    <source>
        <dbReference type="Proteomes" id="UP000032361"/>
    </source>
</evidence>
<name>A0A0D7W2S6_9FLAO</name>
<accession>A0A0D7W2S6</accession>
<dbReference type="Pfam" id="PF04230">
    <property type="entry name" value="PS_pyruv_trans"/>
    <property type="match status" value="1"/>
</dbReference>
<organism evidence="2 3">
    <name type="scientific">Neotamlana nanhaiensis</name>
    <dbReference type="NCBI Taxonomy" id="1382798"/>
    <lineage>
        <taxon>Bacteria</taxon>
        <taxon>Pseudomonadati</taxon>
        <taxon>Bacteroidota</taxon>
        <taxon>Flavobacteriia</taxon>
        <taxon>Flavobacteriales</taxon>
        <taxon>Flavobacteriaceae</taxon>
        <taxon>Neotamlana</taxon>
    </lineage>
</organism>
<dbReference type="InterPro" id="IPR007345">
    <property type="entry name" value="Polysacch_pyruvyl_Trfase"/>
</dbReference>
<dbReference type="STRING" id="1382798.PK35_05905"/>